<dbReference type="InterPro" id="IPR003737">
    <property type="entry name" value="GlcNAc_PI_deacetylase-related"/>
</dbReference>
<dbReference type="Pfam" id="PF02585">
    <property type="entry name" value="PIG-L"/>
    <property type="match status" value="1"/>
</dbReference>
<evidence type="ECO:0000313" key="2">
    <source>
        <dbReference type="Proteomes" id="UP001430065"/>
    </source>
</evidence>
<dbReference type="PANTHER" id="PTHR12993:SF29">
    <property type="entry name" value="BLR3841 PROTEIN"/>
    <property type="match status" value="1"/>
</dbReference>
<dbReference type="InterPro" id="IPR024078">
    <property type="entry name" value="LmbE-like_dom_sf"/>
</dbReference>
<dbReference type="PANTHER" id="PTHR12993">
    <property type="entry name" value="N-ACETYLGLUCOSAMINYL-PHOSPHATIDYLINOSITOL DE-N-ACETYLASE-RELATED"/>
    <property type="match status" value="1"/>
</dbReference>
<proteinExistence type="predicted"/>
<evidence type="ECO:0000313" key="1">
    <source>
        <dbReference type="EMBL" id="MBM7120096.1"/>
    </source>
</evidence>
<gene>
    <name evidence="1" type="ORF">ISP20_02895</name>
</gene>
<keyword evidence="2" id="KW-1185">Reference proteome</keyword>
<accession>A0ABS2JM33</accession>
<organism evidence="1 2">
    <name type="scientific">Dyella kyungheensis</name>
    <dbReference type="NCBI Taxonomy" id="1242174"/>
    <lineage>
        <taxon>Bacteria</taxon>
        <taxon>Pseudomonadati</taxon>
        <taxon>Pseudomonadota</taxon>
        <taxon>Gammaproteobacteria</taxon>
        <taxon>Lysobacterales</taxon>
        <taxon>Rhodanobacteraceae</taxon>
        <taxon>Dyella</taxon>
    </lineage>
</organism>
<reference evidence="1 2" key="1">
    <citation type="submission" date="2020-10" db="EMBL/GenBank/DDBJ databases">
        <title>Phylogeny of dyella-like bacteria.</title>
        <authorList>
            <person name="Fu J."/>
        </authorList>
    </citation>
    <scope>NUCLEOTIDE SEQUENCE [LARGE SCALE GENOMIC DNA]</scope>
    <source>
        <strain evidence="1 2">THG-B117</strain>
    </source>
</reference>
<dbReference type="Gene3D" id="3.40.50.10320">
    <property type="entry name" value="LmbE-like"/>
    <property type="match status" value="1"/>
</dbReference>
<dbReference type="Proteomes" id="UP001430065">
    <property type="component" value="Unassembled WGS sequence"/>
</dbReference>
<dbReference type="RefSeq" id="WP_204634541.1">
    <property type="nucleotide sequence ID" value="NZ_JADIKC010000001.1"/>
</dbReference>
<dbReference type="EMBL" id="JADIKC010000001">
    <property type="protein sequence ID" value="MBM7120096.1"/>
    <property type="molecule type" value="Genomic_DNA"/>
</dbReference>
<name>A0ABS2JM33_9GAMM</name>
<sequence>MSLSLNAGTRLLVVAPHPDDESIATGELIQQVRQAGGEVRILLLTNGDNNPWPQRWVERRIRIGEDDRRRWGERRRSEVARALAQLGVDAQALQPQGWPDMGITSRVCDALGASVAVITECLEAFRPTLVALPSLGDRHPDHGAAHVLTRLGVARWQGEAPRMLAYLVHGREPAATGRVKLDSSVGLHMNKMAALACHQSQMALSGKRMRRLADRGERYQWVRRTPSGADSAVLPWQPPPYLQRWLRLTLVDQQGVREWPWRQAPLAMDGQGRHVLHGLDPAATGPRFLKLHMNLPSPWIFDRWGWCEL</sequence>
<dbReference type="SUPFAM" id="SSF102588">
    <property type="entry name" value="LmbE-like"/>
    <property type="match status" value="1"/>
</dbReference>
<protein>
    <submittedName>
        <fullName evidence="1">PIG-L family deacetylase</fullName>
    </submittedName>
</protein>
<comment type="caution">
    <text evidence="1">The sequence shown here is derived from an EMBL/GenBank/DDBJ whole genome shotgun (WGS) entry which is preliminary data.</text>
</comment>